<dbReference type="PANTHER" id="PTHR43687">
    <property type="entry name" value="ADENYLYLSULFATE REDUCTASE, BETA SUBUNIT"/>
    <property type="match status" value="1"/>
</dbReference>
<comment type="caution">
    <text evidence="9">The sequence shown here is derived from an EMBL/GenBank/DDBJ whole genome shotgun (WGS) entry which is preliminary data.</text>
</comment>
<dbReference type="AlphaFoldDB" id="A0A2J6WMV4"/>
<dbReference type="Pfam" id="PF12838">
    <property type="entry name" value="Fer4_7"/>
    <property type="match status" value="1"/>
</dbReference>
<dbReference type="PROSITE" id="PS00198">
    <property type="entry name" value="4FE4S_FER_1"/>
    <property type="match status" value="1"/>
</dbReference>
<evidence type="ECO:0000256" key="3">
    <source>
        <dbReference type="ARBA" id="ARBA00022723"/>
    </source>
</evidence>
<dbReference type="InterPro" id="IPR050572">
    <property type="entry name" value="Fe-S_Ferredoxin"/>
</dbReference>
<dbReference type="InterPro" id="IPR017896">
    <property type="entry name" value="4Fe4S_Fe-S-bd"/>
</dbReference>
<sequence>MKSIVYFSGLKNKKHSSPLNKIKKLINRCEPDRLFAKGELIAIKTHFGELGNTAFIPPIYLRPVVEVLKGLKTNPFLTDTNTLYVGMRTNSVDHLHNVNWNGFGYSTLGIPAIIADGLRGENSIDVPINGKYLSAVKLASDIVNADGMVCVSHFKGHEVSGFGGAIKNLSMGCASRQGKLEMHSVTRPKVHQDKCTACGRCLSACAHDAIVIKPKAFINENCTGCARCIAVCPEGAIGINWDETVENTQLKMAEYAYGVHKSLKGKIVYVNILINISPACDCYPGNDAPICGDIGFLSSQDPVAIDQASYDLVMNQFGGKDPFVDIYPYLTPEIQLKHSEEMGLGSRQYEIKYVE</sequence>
<evidence type="ECO:0000256" key="4">
    <source>
        <dbReference type="ARBA" id="ARBA00022737"/>
    </source>
</evidence>
<feature type="domain" description="4Fe-4S ferredoxin-type" evidence="8">
    <location>
        <begin position="216"/>
        <end position="242"/>
    </location>
</feature>
<dbReference type="GO" id="GO:0051539">
    <property type="term" value="F:4 iron, 4 sulfur cluster binding"/>
    <property type="evidence" value="ECO:0007669"/>
    <property type="project" value="UniProtKB-KW"/>
</dbReference>
<protein>
    <submittedName>
        <fullName evidence="9">4Fe-4S ferredoxin</fullName>
    </submittedName>
</protein>
<dbReference type="RefSeq" id="WP_424605870.1">
    <property type="nucleotide sequence ID" value="NZ_JBNAVA010000008.1"/>
</dbReference>
<dbReference type="PANTHER" id="PTHR43687:SF6">
    <property type="entry name" value="L-ASPARTATE SEMIALDEHYDE SULFURTRANSFERASE IRON-SULFUR SUBUNIT"/>
    <property type="match status" value="1"/>
</dbReference>
<keyword evidence="1" id="KW-0813">Transport</keyword>
<keyword evidence="5" id="KW-0249">Electron transport</keyword>
<keyword evidence="3" id="KW-0479">Metal-binding</keyword>
<dbReference type="Pfam" id="PF04015">
    <property type="entry name" value="DUF362"/>
    <property type="match status" value="1"/>
</dbReference>
<evidence type="ECO:0000256" key="2">
    <source>
        <dbReference type="ARBA" id="ARBA00022485"/>
    </source>
</evidence>
<reference evidence="9 10" key="1">
    <citation type="submission" date="2018-01" db="EMBL/GenBank/DDBJ databases">
        <title>Metagenomic assembled genomes from two thermal pools in the Uzon Caldera, Kamchatka, Russia.</title>
        <authorList>
            <person name="Wilkins L."/>
            <person name="Ettinger C."/>
        </authorList>
    </citation>
    <scope>NUCLEOTIDE SEQUENCE [LARGE SCALE GENOMIC DNA]</scope>
    <source>
        <strain evidence="9">ZAV-05</strain>
    </source>
</reference>
<evidence type="ECO:0000256" key="6">
    <source>
        <dbReference type="ARBA" id="ARBA00023004"/>
    </source>
</evidence>
<organism evidence="9 10">
    <name type="scientific">Calditerrivibrio nitroreducens</name>
    <dbReference type="NCBI Taxonomy" id="477976"/>
    <lineage>
        <taxon>Bacteria</taxon>
        <taxon>Pseudomonadati</taxon>
        <taxon>Deferribacterota</taxon>
        <taxon>Deferribacteres</taxon>
        <taxon>Deferribacterales</taxon>
        <taxon>Calditerrivibrionaceae</taxon>
    </lineage>
</organism>
<dbReference type="PROSITE" id="PS51379">
    <property type="entry name" value="4FE4S_FER_2"/>
    <property type="match status" value="2"/>
</dbReference>
<dbReference type="InterPro" id="IPR007160">
    <property type="entry name" value="DUF362"/>
</dbReference>
<proteinExistence type="predicted"/>
<dbReference type="InterPro" id="IPR017900">
    <property type="entry name" value="4Fe4S_Fe_S_CS"/>
</dbReference>
<keyword evidence="2" id="KW-0004">4Fe-4S</keyword>
<keyword evidence="7" id="KW-0411">Iron-sulfur</keyword>
<dbReference type="Proteomes" id="UP000242881">
    <property type="component" value="Unassembled WGS sequence"/>
</dbReference>
<gene>
    <name evidence="9" type="ORF">C0187_03300</name>
</gene>
<evidence type="ECO:0000256" key="7">
    <source>
        <dbReference type="ARBA" id="ARBA00023014"/>
    </source>
</evidence>
<evidence type="ECO:0000259" key="8">
    <source>
        <dbReference type="PROSITE" id="PS51379"/>
    </source>
</evidence>
<dbReference type="EMBL" id="PNIN01000036">
    <property type="protein sequence ID" value="PMP71705.1"/>
    <property type="molecule type" value="Genomic_DNA"/>
</dbReference>
<dbReference type="SUPFAM" id="SSF54862">
    <property type="entry name" value="4Fe-4S ferredoxins"/>
    <property type="match status" value="1"/>
</dbReference>
<name>A0A2J6WMV4_9BACT</name>
<evidence type="ECO:0000313" key="10">
    <source>
        <dbReference type="Proteomes" id="UP000242881"/>
    </source>
</evidence>
<evidence type="ECO:0000313" key="9">
    <source>
        <dbReference type="EMBL" id="PMP71705.1"/>
    </source>
</evidence>
<dbReference type="GO" id="GO:0046872">
    <property type="term" value="F:metal ion binding"/>
    <property type="evidence" value="ECO:0007669"/>
    <property type="project" value="UniProtKB-KW"/>
</dbReference>
<keyword evidence="4" id="KW-0677">Repeat</keyword>
<accession>A0A2J6WMV4</accession>
<evidence type="ECO:0000256" key="1">
    <source>
        <dbReference type="ARBA" id="ARBA00022448"/>
    </source>
</evidence>
<dbReference type="Gene3D" id="3.30.70.20">
    <property type="match status" value="1"/>
</dbReference>
<keyword evidence="6" id="KW-0408">Iron</keyword>
<feature type="domain" description="4Fe-4S ferredoxin-type" evidence="8">
    <location>
        <begin position="186"/>
        <end position="215"/>
    </location>
</feature>
<evidence type="ECO:0000256" key="5">
    <source>
        <dbReference type="ARBA" id="ARBA00022982"/>
    </source>
</evidence>